<feature type="compositionally biased region" description="Low complexity" evidence="1">
    <location>
        <begin position="25"/>
        <end position="35"/>
    </location>
</feature>
<dbReference type="EMBL" id="AP023354">
    <property type="protein sequence ID" value="BCJ27338.1"/>
    <property type="molecule type" value="Genomic_DNA"/>
</dbReference>
<sequence length="312" mass="33154">MRRDGNSWSAASSNAQPIAGSLADPSTPTTTGPPGCRRRHNGPTGPIFPAQLGPLAVRGRAGHLYGTSLVAARIDGVAGRGPGPGLRPDPDFAQLPSGGDMETRHGSNRAWASLDRALYRLWPSRSPMCRGSDRIEAAVLRAACVALLAAIGAGIILGAYTAEGAERTARLARAHTHPYDVVLLEDAPAATPVSGRTSTVGAQASARVRWHTPAGSRTGTVRVDADTRAGAHATVWFDANWHQVPRPETRLGTILDGIGPGLSVPLGTAAVGALVVVATRVTVNRRRLRDWDREWQRVEPVWSHRPRRDHRG</sequence>
<dbReference type="KEGG" id="aser:Asera_14460"/>
<evidence type="ECO:0000256" key="1">
    <source>
        <dbReference type="SAM" id="MobiDB-lite"/>
    </source>
</evidence>
<gene>
    <name evidence="3" type="ORF">Asera_14460</name>
</gene>
<keyword evidence="2" id="KW-1133">Transmembrane helix</keyword>
<dbReference type="PANTHER" id="PTHR42305">
    <property type="entry name" value="MEMBRANE PROTEIN RV1733C-RELATED"/>
    <property type="match status" value="1"/>
</dbReference>
<evidence type="ECO:0000313" key="4">
    <source>
        <dbReference type="Proteomes" id="UP000680750"/>
    </source>
</evidence>
<keyword evidence="2" id="KW-0472">Membrane</keyword>
<organism evidence="3 4">
    <name type="scientific">Actinocatenispora sera</name>
    <dbReference type="NCBI Taxonomy" id="390989"/>
    <lineage>
        <taxon>Bacteria</taxon>
        <taxon>Bacillati</taxon>
        <taxon>Actinomycetota</taxon>
        <taxon>Actinomycetes</taxon>
        <taxon>Micromonosporales</taxon>
        <taxon>Micromonosporaceae</taxon>
        <taxon>Actinocatenispora</taxon>
    </lineage>
</organism>
<dbReference type="AlphaFoldDB" id="A0A810KZA0"/>
<feature type="compositionally biased region" description="Polar residues" evidence="1">
    <location>
        <begin position="1"/>
        <end position="16"/>
    </location>
</feature>
<feature type="transmembrane region" description="Helical" evidence="2">
    <location>
        <begin position="262"/>
        <end position="283"/>
    </location>
</feature>
<feature type="transmembrane region" description="Helical" evidence="2">
    <location>
        <begin position="138"/>
        <end position="160"/>
    </location>
</feature>
<reference evidence="3" key="1">
    <citation type="submission" date="2020-08" db="EMBL/GenBank/DDBJ databases">
        <title>Whole genome shotgun sequence of Actinocatenispora sera NBRC 101916.</title>
        <authorList>
            <person name="Komaki H."/>
            <person name="Tamura T."/>
        </authorList>
    </citation>
    <scope>NUCLEOTIDE SEQUENCE</scope>
    <source>
        <strain evidence="3">NBRC 101916</strain>
    </source>
</reference>
<keyword evidence="2" id="KW-0812">Transmembrane</keyword>
<evidence type="ECO:0000256" key="2">
    <source>
        <dbReference type="SAM" id="Phobius"/>
    </source>
</evidence>
<dbReference type="InterPro" id="IPR039708">
    <property type="entry name" value="MT1774/Rv1733c-like"/>
</dbReference>
<protein>
    <submittedName>
        <fullName evidence="3">Uncharacterized protein</fullName>
    </submittedName>
</protein>
<keyword evidence="4" id="KW-1185">Reference proteome</keyword>
<name>A0A810KZA0_9ACTN</name>
<feature type="region of interest" description="Disordered" evidence="1">
    <location>
        <begin position="1"/>
        <end position="51"/>
    </location>
</feature>
<accession>A0A810KZA0</accession>
<dbReference type="PANTHER" id="PTHR42305:SF1">
    <property type="entry name" value="MEMBRANE PROTEIN RV1733C-RELATED"/>
    <property type="match status" value="1"/>
</dbReference>
<dbReference type="Proteomes" id="UP000680750">
    <property type="component" value="Chromosome"/>
</dbReference>
<evidence type="ECO:0000313" key="3">
    <source>
        <dbReference type="EMBL" id="BCJ27338.1"/>
    </source>
</evidence>
<proteinExistence type="predicted"/>